<feature type="region of interest" description="Disordered" evidence="1">
    <location>
        <begin position="103"/>
        <end position="132"/>
    </location>
</feature>
<sequence>MNGVGFDSQKHEQTRYDAEQGGAHLGSAARVAETFAQAQVSSVWGDEPGVDAARRALQAAYSGAANGFSSEQARITDFGDRVEQTEKDFAQTEENIVQQMASNSAAMNADSSISNAASQPTDAPTAGNPSGF</sequence>
<feature type="compositionally biased region" description="Polar residues" evidence="1">
    <location>
        <begin position="119"/>
        <end position="132"/>
    </location>
</feature>
<dbReference type="Proteomes" id="UP000595220">
    <property type="component" value="Chromosome"/>
</dbReference>
<organism evidence="2 3">
    <name type="scientific">Schaalia meyeri</name>
    <dbReference type="NCBI Taxonomy" id="52773"/>
    <lineage>
        <taxon>Bacteria</taxon>
        <taxon>Bacillati</taxon>
        <taxon>Actinomycetota</taxon>
        <taxon>Actinomycetes</taxon>
        <taxon>Actinomycetales</taxon>
        <taxon>Actinomycetaceae</taxon>
        <taxon>Schaalia</taxon>
    </lineage>
</organism>
<evidence type="ECO:0000313" key="3">
    <source>
        <dbReference type="Proteomes" id="UP000595220"/>
    </source>
</evidence>
<evidence type="ECO:0008006" key="4">
    <source>
        <dbReference type="Google" id="ProtNLM"/>
    </source>
</evidence>
<evidence type="ECO:0000313" key="2">
    <source>
        <dbReference type="EMBL" id="QQC43715.1"/>
    </source>
</evidence>
<reference evidence="2 3" key="1">
    <citation type="submission" date="2020-12" db="EMBL/GenBank/DDBJ databases">
        <title>FDA dAtabase for Regulatory Grade micrObial Sequences (FDA-ARGOS): Supporting development and validation of Infectious Disease Dx tests.</title>
        <authorList>
            <person name="Sproer C."/>
            <person name="Gronow S."/>
            <person name="Severitt S."/>
            <person name="Schroder I."/>
            <person name="Tallon L."/>
            <person name="Sadzewicz L."/>
            <person name="Zhao X."/>
            <person name="Boylan J."/>
            <person name="Ott S."/>
            <person name="Bowen H."/>
            <person name="Vavikolanu K."/>
            <person name="Mehta A."/>
            <person name="Aluvathingal J."/>
            <person name="Nadendla S."/>
            <person name="Lowell S."/>
            <person name="Myers T."/>
            <person name="Yan Y."/>
            <person name="Sichtig H."/>
        </authorList>
    </citation>
    <scope>NUCLEOTIDE SEQUENCE [LARGE SCALE GENOMIC DNA]</scope>
    <source>
        <strain evidence="2 3">FDAARGOS_985</strain>
    </source>
</reference>
<proteinExistence type="predicted"/>
<keyword evidence="3" id="KW-1185">Reference proteome</keyword>
<dbReference type="AlphaFoldDB" id="A0AAP9Y890"/>
<protein>
    <recommendedName>
        <fullName evidence="4">Excreted virulence factor EspC, type VII ESX diderm</fullName>
    </recommendedName>
</protein>
<feature type="compositionally biased region" description="Low complexity" evidence="1">
    <location>
        <begin position="103"/>
        <end position="118"/>
    </location>
</feature>
<feature type="compositionally biased region" description="Basic and acidic residues" evidence="1">
    <location>
        <begin position="8"/>
        <end position="18"/>
    </location>
</feature>
<dbReference type="EMBL" id="CP066065">
    <property type="protein sequence ID" value="QQC43715.1"/>
    <property type="molecule type" value="Genomic_DNA"/>
</dbReference>
<accession>A0AAP9Y890</accession>
<feature type="region of interest" description="Disordered" evidence="1">
    <location>
        <begin position="1"/>
        <end position="21"/>
    </location>
</feature>
<name>A0AAP9Y890_9ACTO</name>
<gene>
    <name evidence="2" type="ORF">I6H42_08060</name>
</gene>
<dbReference type="RefSeq" id="WP_050695450.1">
    <property type="nucleotide sequence ID" value="NZ_CP012072.1"/>
</dbReference>
<evidence type="ECO:0000256" key="1">
    <source>
        <dbReference type="SAM" id="MobiDB-lite"/>
    </source>
</evidence>